<sequence length="342" mass="37808">MSQYAHLSTPDPEFLELVSKLPGSIPAPGPIDVASQRQAMRAIVVPRIMETLRPDLPAESSYDILDRNIVVDGGEILVRCIRPVPREHEGKEFPILVWFHGGGWISGELDIDDFALRILSVEFRISVVNVDYRLAPEHRFPTALDDCYAALKWTVNNAAEIAGSPTKGFLVGGASSGAHCAAVIAHRTRGDPFFNSFPLTGHILQLPSTSPRACSSRCLMLCRFVADLLSMDQNKDAPFLSKANIEFFCECLQVMPANSEFSPLLLSHENLAPAYIQVTGLDPLRDEGLLYERLLRESGVKTKLDIYPGVPHAFHRSFPELSASRKWEADFRAGLSWLLSGP</sequence>
<dbReference type="PANTHER" id="PTHR48081">
    <property type="entry name" value="AB HYDROLASE SUPERFAMILY PROTEIN C4A8.06C"/>
    <property type="match status" value="1"/>
</dbReference>
<evidence type="ECO:0000313" key="3">
    <source>
        <dbReference type="EMBL" id="KAJ7710410.1"/>
    </source>
</evidence>
<dbReference type="EMBL" id="JARKIE010000001">
    <property type="protein sequence ID" value="KAJ7710410.1"/>
    <property type="molecule type" value="Genomic_DNA"/>
</dbReference>
<keyword evidence="4" id="KW-1185">Reference proteome</keyword>
<dbReference type="PANTHER" id="PTHR48081:SF8">
    <property type="entry name" value="ALPHA_BETA HYDROLASE FOLD-3 DOMAIN-CONTAINING PROTEIN-RELATED"/>
    <property type="match status" value="1"/>
</dbReference>
<comment type="caution">
    <text evidence="3">The sequence shown here is derived from an EMBL/GenBank/DDBJ whole genome shotgun (WGS) entry which is preliminary data.</text>
</comment>
<dbReference type="Gene3D" id="3.40.50.1820">
    <property type="entry name" value="alpha/beta hydrolase"/>
    <property type="match status" value="1"/>
</dbReference>
<keyword evidence="1 3" id="KW-0378">Hydrolase</keyword>
<dbReference type="InterPro" id="IPR050300">
    <property type="entry name" value="GDXG_lipolytic_enzyme"/>
</dbReference>
<dbReference type="AlphaFoldDB" id="A0AAD7H2J4"/>
<evidence type="ECO:0000259" key="2">
    <source>
        <dbReference type="Pfam" id="PF07859"/>
    </source>
</evidence>
<evidence type="ECO:0000313" key="4">
    <source>
        <dbReference type="Proteomes" id="UP001221757"/>
    </source>
</evidence>
<dbReference type="Proteomes" id="UP001221757">
    <property type="component" value="Unassembled WGS sequence"/>
</dbReference>
<dbReference type="SUPFAM" id="SSF53474">
    <property type="entry name" value="alpha/beta-Hydrolases"/>
    <property type="match status" value="1"/>
</dbReference>
<gene>
    <name evidence="3" type="ORF">B0H17DRAFT_914964</name>
</gene>
<reference evidence="3" key="1">
    <citation type="submission" date="2023-03" db="EMBL/GenBank/DDBJ databases">
        <title>Massive genome expansion in bonnet fungi (Mycena s.s.) driven by repeated elements and novel gene families across ecological guilds.</title>
        <authorList>
            <consortium name="Lawrence Berkeley National Laboratory"/>
            <person name="Harder C.B."/>
            <person name="Miyauchi S."/>
            <person name="Viragh M."/>
            <person name="Kuo A."/>
            <person name="Thoen E."/>
            <person name="Andreopoulos B."/>
            <person name="Lu D."/>
            <person name="Skrede I."/>
            <person name="Drula E."/>
            <person name="Henrissat B."/>
            <person name="Morin E."/>
            <person name="Kohler A."/>
            <person name="Barry K."/>
            <person name="LaButti K."/>
            <person name="Morin E."/>
            <person name="Salamov A."/>
            <person name="Lipzen A."/>
            <person name="Mereny Z."/>
            <person name="Hegedus B."/>
            <person name="Baldrian P."/>
            <person name="Stursova M."/>
            <person name="Weitz H."/>
            <person name="Taylor A."/>
            <person name="Grigoriev I.V."/>
            <person name="Nagy L.G."/>
            <person name="Martin F."/>
            <person name="Kauserud H."/>
        </authorList>
    </citation>
    <scope>NUCLEOTIDE SEQUENCE</scope>
    <source>
        <strain evidence="3">CBHHK067</strain>
    </source>
</reference>
<dbReference type="GO" id="GO:0016787">
    <property type="term" value="F:hydrolase activity"/>
    <property type="evidence" value="ECO:0007669"/>
    <property type="project" value="UniProtKB-KW"/>
</dbReference>
<evidence type="ECO:0000256" key="1">
    <source>
        <dbReference type="ARBA" id="ARBA00022801"/>
    </source>
</evidence>
<dbReference type="InterPro" id="IPR029058">
    <property type="entry name" value="AB_hydrolase_fold"/>
</dbReference>
<protein>
    <submittedName>
        <fullName evidence="3">Alpha/Beta hydrolase protein</fullName>
    </submittedName>
</protein>
<organism evidence="3 4">
    <name type="scientific">Mycena rosella</name>
    <name type="common">Pink bonnet</name>
    <name type="synonym">Agaricus rosellus</name>
    <dbReference type="NCBI Taxonomy" id="1033263"/>
    <lineage>
        <taxon>Eukaryota</taxon>
        <taxon>Fungi</taxon>
        <taxon>Dikarya</taxon>
        <taxon>Basidiomycota</taxon>
        <taxon>Agaricomycotina</taxon>
        <taxon>Agaricomycetes</taxon>
        <taxon>Agaricomycetidae</taxon>
        <taxon>Agaricales</taxon>
        <taxon>Marasmiineae</taxon>
        <taxon>Mycenaceae</taxon>
        <taxon>Mycena</taxon>
    </lineage>
</organism>
<proteinExistence type="predicted"/>
<dbReference type="Pfam" id="PF07859">
    <property type="entry name" value="Abhydrolase_3"/>
    <property type="match status" value="1"/>
</dbReference>
<feature type="domain" description="Alpha/beta hydrolase fold-3" evidence="2">
    <location>
        <begin position="96"/>
        <end position="315"/>
    </location>
</feature>
<dbReference type="InterPro" id="IPR013094">
    <property type="entry name" value="AB_hydrolase_3"/>
</dbReference>
<accession>A0AAD7H2J4</accession>
<name>A0AAD7H2J4_MYCRO</name>